<protein>
    <submittedName>
        <fullName evidence="2">Uncharacterized protein</fullName>
    </submittedName>
</protein>
<sequence>MGSSLAFGCPECGRRIDLDRNSRGRRVKCGRCGTLVEVPFFPRRFGRRRSNRRRRAWLAVGLVAMAMLAVPTIGWQWWQSSSRRGQAAELTRVLARLDEAERHRDLASALLAADEARALASRYGLDPPGGPEALADRRDEIARRDAEARLEALAGLAPDLAADEAIALLDRSGSDPALEAMSGRILADAAAALSRWADHHLVLAEQARDDGRPVEALARARLLAERLSPLPTASSSGALRRVRSFAAGLVAARGARVGPISLAGSPSPEGLPPIDCELPPILADALARRGYLPPDPDSPLADLWDASPFLLRATIDRKPGPNYLQSFHRTTLFSVALCFERDGQPAWSEAFDARTRIPLPGLSALESSRLALGGPPSDEVALRFERDARIDLLEKLVLKLSALPPAPAP</sequence>
<feature type="transmembrane region" description="Helical" evidence="1">
    <location>
        <begin position="56"/>
        <end position="78"/>
    </location>
</feature>
<name>A0A432ML76_9BACT</name>
<dbReference type="Gene3D" id="2.20.28.160">
    <property type="match status" value="1"/>
</dbReference>
<dbReference type="Proteomes" id="UP000280296">
    <property type="component" value="Unassembled WGS sequence"/>
</dbReference>
<keyword evidence="1" id="KW-0472">Membrane</keyword>
<dbReference type="RefSeq" id="WP_126724940.1">
    <property type="nucleotide sequence ID" value="NZ_RYZH01000014.1"/>
</dbReference>
<evidence type="ECO:0000313" key="3">
    <source>
        <dbReference type="Proteomes" id="UP000280296"/>
    </source>
</evidence>
<dbReference type="EMBL" id="RYZH01000014">
    <property type="protein sequence ID" value="RUL88030.1"/>
    <property type="molecule type" value="Genomic_DNA"/>
</dbReference>
<reference evidence="2 3" key="1">
    <citation type="submission" date="2018-12" db="EMBL/GenBank/DDBJ databases">
        <authorList>
            <person name="Toschakov S.V."/>
        </authorList>
    </citation>
    <scope>NUCLEOTIDE SEQUENCE [LARGE SCALE GENOMIC DNA]</scope>
    <source>
        <strain evidence="2 3">GM2012</strain>
    </source>
</reference>
<reference evidence="2 3" key="2">
    <citation type="submission" date="2019-01" db="EMBL/GenBank/DDBJ databases">
        <title>Tautonia sociabilis, a novel thermotolerant planctomycete of Isosphaeraceae family, isolated from a 4000 m deep subterranean habitat.</title>
        <authorList>
            <person name="Kovaleva O.L."/>
            <person name="Elcheninov A.G."/>
            <person name="Van Heerden E."/>
            <person name="Toshchakov S.V."/>
            <person name="Novikov A."/>
            <person name="Bonch-Osmolovskaya E.A."/>
            <person name="Kublanov I.V."/>
        </authorList>
    </citation>
    <scope>NUCLEOTIDE SEQUENCE [LARGE SCALE GENOMIC DNA]</scope>
    <source>
        <strain evidence="2 3">GM2012</strain>
    </source>
</reference>
<comment type="caution">
    <text evidence="2">The sequence shown here is derived from an EMBL/GenBank/DDBJ whole genome shotgun (WGS) entry which is preliminary data.</text>
</comment>
<keyword evidence="1" id="KW-1133">Transmembrane helix</keyword>
<evidence type="ECO:0000313" key="2">
    <source>
        <dbReference type="EMBL" id="RUL88030.1"/>
    </source>
</evidence>
<gene>
    <name evidence="2" type="ORF">TsocGM_08790</name>
</gene>
<accession>A0A432ML76</accession>
<dbReference type="OrthoDB" id="264433at2"/>
<evidence type="ECO:0000256" key="1">
    <source>
        <dbReference type="SAM" id="Phobius"/>
    </source>
</evidence>
<keyword evidence="3" id="KW-1185">Reference proteome</keyword>
<keyword evidence="1" id="KW-0812">Transmembrane</keyword>
<proteinExistence type="predicted"/>
<organism evidence="2 3">
    <name type="scientific">Tautonia sociabilis</name>
    <dbReference type="NCBI Taxonomy" id="2080755"/>
    <lineage>
        <taxon>Bacteria</taxon>
        <taxon>Pseudomonadati</taxon>
        <taxon>Planctomycetota</taxon>
        <taxon>Planctomycetia</taxon>
        <taxon>Isosphaerales</taxon>
        <taxon>Isosphaeraceae</taxon>
        <taxon>Tautonia</taxon>
    </lineage>
</organism>
<dbReference type="AlphaFoldDB" id="A0A432ML76"/>